<name>A0ABT7XRK7_9NEIS</name>
<gene>
    <name evidence="2" type="ORF">QU481_15890</name>
</gene>
<evidence type="ECO:0000313" key="2">
    <source>
        <dbReference type="EMBL" id="MDN0076355.1"/>
    </source>
</evidence>
<dbReference type="InterPro" id="IPR009875">
    <property type="entry name" value="PilZ_domain"/>
</dbReference>
<dbReference type="RefSeq" id="WP_289831010.1">
    <property type="nucleotide sequence ID" value="NZ_JAUEDK010000031.1"/>
</dbReference>
<protein>
    <submittedName>
        <fullName evidence="2">PilZ domain-containing protein</fullName>
    </submittedName>
</protein>
<reference evidence="2" key="1">
    <citation type="submission" date="2023-06" db="EMBL/GenBank/DDBJ databases">
        <authorList>
            <person name="Zhang S."/>
        </authorList>
    </citation>
    <scope>NUCLEOTIDE SEQUENCE</scope>
    <source>
        <strain evidence="2">SG2303</strain>
    </source>
</reference>
<comment type="caution">
    <text evidence="2">The sequence shown here is derived from an EMBL/GenBank/DDBJ whole genome shotgun (WGS) entry which is preliminary data.</text>
</comment>
<proteinExistence type="predicted"/>
<sequence>MPRELRSSRRIPLGCKARIKSQVSGETTYGHCVDLSVDGIALRSSYVPQQGERLSVVLLPLPSAGELIQPFYLDIEVRRCSEIVSGLLYEIGATIVEREP</sequence>
<evidence type="ECO:0000259" key="1">
    <source>
        <dbReference type="Pfam" id="PF07238"/>
    </source>
</evidence>
<dbReference type="EMBL" id="JAUEDK010000031">
    <property type="protein sequence ID" value="MDN0076355.1"/>
    <property type="molecule type" value="Genomic_DNA"/>
</dbReference>
<evidence type="ECO:0000313" key="3">
    <source>
        <dbReference type="Proteomes" id="UP001168540"/>
    </source>
</evidence>
<keyword evidence="3" id="KW-1185">Reference proteome</keyword>
<organism evidence="2 3">
    <name type="scientific">Crenobacter oryzisoli</name>
    <dbReference type="NCBI Taxonomy" id="3056844"/>
    <lineage>
        <taxon>Bacteria</taxon>
        <taxon>Pseudomonadati</taxon>
        <taxon>Pseudomonadota</taxon>
        <taxon>Betaproteobacteria</taxon>
        <taxon>Neisseriales</taxon>
        <taxon>Neisseriaceae</taxon>
        <taxon>Crenobacter</taxon>
    </lineage>
</organism>
<dbReference type="SUPFAM" id="SSF141371">
    <property type="entry name" value="PilZ domain-like"/>
    <property type="match status" value="1"/>
</dbReference>
<accession>A0ABT7XRK7</accession>
<dbReference type="Pfam" id="PF07238">
    <property type="entry name" value="PilZ"/>
    <property type="match status" value="1"/>
</dbReference>
<feature type="domain" description="PilZ" evidence="1">
    <location>
        <begin position="5"/>
        <end position="83"/>
    </location>
</feature>
<dbReference type="Proteomes" id="UP001168540">
    <property type="component" value="Unassembled WGS sequence"/>
</dbReference>